<evidence type="ECO:0000256" key="5">
    <source>
        <dbReference type="ARBA" id="ARBA00022840"/>
    </source>
</evidence>
<dbReference type="CDD" id="cd00464">
    <property type="entry name" value="SK"/>
    <property type="match status" value="1"/>
</dbReference>
<evidence type="ECO:0000256" key="7">
    <source>
        <dbReference type="HAMAP-Rule" id="MF_00109"/>
    </source>
</evidence>
<comment type="pathway">
    <text evidence="7">Metabolic intermediate biosynthesis; chorismate biosynthesis; chorismate from D-erythrose 4-phosphate and phosphoenolpyruvate: step 5/7.</text>
</comment>
<dbReference type="InterPro" id="IPR031322">
    <property type="entry name" value="Shikimate/glucono_kinase"/>
</dbReference>
<keyword evidence="4 7" id="KW-0418">Kinase</keyword>
<evidence type="ECO:0000256" key="3">
    <source>
        <dbReference type="ARBA" id="ARBA00022741"/>
    </source>
</evidence>
<keyword evidence="7" id="KW-0460">Magnesium</keyword>
<evidence type="ECO:0000256" key="2">
    <source>
        <dbReference type="ARBA" id="ARBA00022679"/>
    </source>
</evidence>
<evidence type="ECO:0000313" key="9">
    <source>
        <dbReference type="Proteomes" id="UP001597493"/>
    </source>
</evidence>
<feature type="binding site" evidence="7">
    <location>
        <begin position="15"/>
        <end position="20"/>
    </location>
    <ligand>
        <name>ATP</name>
        <dbReference type="ChEBI" id="CHEBI:30616"/>
    </ligand>
</feature>
<feature type="binding site" evidence="7">
    <location>
        <position position="122"/>
    </location>
    <ligand>
        <name>ATP</name>
        <dbReference type="ChEBI" id="CHEBI:30616"/>
    </ligand>
</feature>
<comment type="subcellular location">
    <subcellularLocation>
        <location evidence="7">Cytoplasm</location>
    </subcellularLocation>
</comment>
<evidence type="ECO:0000256" key="4">
    <source>
        <dbReference type="ARBA" id="ARBA00022777"/>
    </source>
</evidence>
<gene>
    <name evidence="7" type="primary">aroK</name>
    <name evidence="8" type="ORF">ACFSW5_12600</name>
</gene>
<comment type="cofactor">
    <cofactor evidence="7">
        <name>Mg(2+)</name>
        <dbReference type="ChEBI" id="CHEBI:18420"/>
    </cofactor>
    <text evidence="7">Binds 1 Mg(2+) ion per subunit.</text>
</comment>
<keyword evidence="2 7" id="KW-0808">Transferase</keyword>
<comment type="function">
    <text evidence="7">Catalyzes the specific phosphorylation of the 3-hydroxyl group of shikimic acid using ATP as a cosubstrate.</text>
</comment>
<dbReference type="EMBL" id="JBHUMY010000012">
    <property type="protein sequence ID" value="MFD2661092.1"/>
    <property type="molecule type" value="Genomic_DNA"/>
</dbReference>
<dbReference type="HAMAP" id="MF_00109">
    <property type="entry name" value="Shikimate_kinase"/>
    <property type="match status" value="1"/>
</dbReference>
<dbReference type="Pfam" id="PF01202">
    <property type="entry name" value="SKI"/>
    <property type="match status" value="1"/>
</dbReference>
<feature type="binding site" evidence="7">
    <location>
        <position position="37"/>
    </location>
    <ligand>
        <name>substrate</name>
    </ligand>
</feature>
<keyword evidence="1 7" id="KW-0028">Amino-acid biosynthesis</keyword>
<dbReference type="PANTHER" id="PTHR21087:SF16">
    <property type="entry name" value="SHIKIMATE KINASE 1, CHLOROPLASTIC"/>
    <property type="match status" value="1"/>
</dbReference>
<comment type="catalytic activity">
    <reaction evidence="7">
        <text>shikimate + ATP = 3-phosphoshikimate + ADP + H(+)</text>
        <dbReference type="Rhea" id="RHEA:13121"/>
        <dbReference type="ChEBI" id="CHEBI:15378"/>
        <dbReference type="ChEBI" id="CHEBI:30616"/>
        <dbReference type="ChEBI" id="CHEBI:36208"/>
        <dbReference type="ChEBI" id="CHEBI:145989"/>
        <dbReference type="ChEBI" id="CHEBI:456216"/>
        <dbReference type="EC" id="2.7.1.71"/>
    </reaction>
</comment>
<comment type="caution">
    <text evidence="8">The sequence shown here is derived from an EMBL/GenBank/DDBJ whole genome shotgun (WGS) entry which is preliminary data.</text>
</comment>
<protein>
    <recommendedName>
        <fullName evidence="7">Shikimate kinase</fullName>
        <shortName evidence="7">SK</shortName>
        <ecNumber evidence="7">2.7.1.71</ecNumber>
    </recommendedName>
</protein>
<dbReference type="GO" id="GO:0016301">
    <property type="term" value="F:kinase activity"/>
    <property type="evidence" value="ECO:0007669"/>
    <property type="project" value="UniProtKB-KW"/>
</dbReference>
<dbReference type="Proteomes" id="UP001597493">
    <property type="component" value="Unassembled WGS sequence"/>
</dbReference>
<keyword evidence="7" id="KW-0479">Metal-binding</keyword>
<evidence type="ECO:0000313" key="8">
    <source>
        <dbReference type="EMBL" id="MFD2661092.1"/>
    </source>
</evidence>
<reference evidence="9" key="1">
    <citation type="journal article" date="2019" name="Int. J. Syst. Evol. Microbiol.">
        <title>The Global Catalogue of Microorganisms (GCM) 10K type strain sequencing project: providing services to taxonomists for standard genome sequencing and annotation.</title>
        <authorList>
            <consortium name="The Broad Institute Genomics Platform"/>
            <consortium name="The Broad Institute Genome Sequencing Center for Infectious Disease"/>
            <person name="Wu L."/>
            <person name="Ma J."/>
        </authorList>
    </citation>
    <scope>NUCLEOTIDE SEQUENCE [LARGE SCALE GENOMIC DNA]</scope>
    <source>
        <strain evidence="9">TISTR 1827</strain>
    </source>
</reference>
<sequence>METGTNKIVLVGFMGTGKSTVSRLLADELGWLRIDTDDEIVEREGRPIAAIFAEAGEESFRRIESEVIESVMNAPGPAVVATGGGAPLAERNRQAMLARGYVVALKADASHIIARVQADPARPLLAGDAENRVPLLLEQRRSVYDFAHSIIDTTSMTAEEVAAAIMEGWKRRL</sequence>
<dbReference type="InterPro" id="IPR027417">
    <property type="entry name" value="P-loop_NTPase"/>
</dbReference>
<keyword evidence="5 7" id="KW-0067">ATP-binding</keyword>
<accession>A0ABW5QXI5</accession>
<keyword evidence="7" id="KW-0963">Cytoplasm</keyword>
<dbReference type="EC" id="2.7.1.71" evidence="7"/>
<dbReference type="Gene3D" id="3.40.50.300">
    <property type="entry name" value="P-loop containing nucleotide triphosphate hydrolases"/>
    <property type="match status" value="1"/>
</dbReference>
<feature type="binding site" evidence="7">
    <location>
        <position position="19"/>
    </location>
    <ligand>
        <name>Mg(2+)</name>
        <dbReference type="ChEBI" id="CHEBI:18420"/>
    </ligand>
</feature>
<feature type="binding site" evidence="7">
    <location>
        <position position="61"/>
    </location>
    <ligand>
        <name>substrate</name>
    </ligand>
</feature>
<feature type="binding site" evidence="7">
    <location>
        <position position="84"/>
    </location>
    <ligand>
        <name>substrate</name>
    </ligand>
</feature>
<evidence type="ECO:0000256" key="6">
    <source>
        <dbReference type="ARBA" id="ARBA00023141"/>
    </source>
</evidence>
<comment type="caution">
    <text evidence="7">Lacks conserved residue(s) required for the propagation of feature annotation.</text>
</comment>
<dbReference type="InterPro" id="IPR000623">
    <property type="entry name" value="Shikimate_kinase/TSH1"/>
</dbReference>
<dbReference type="RefSeq" id="WP_379273436.1">
    <property type="nucleotide sequence ID" value="NZ_JBHUGT010000024.1"/>
</dbReference>
<evidence type="ECO:0000256" key="1">
    <source>
        <dbReference type="ARBA" id="ARBA00022605"/>
    </source>
</evidence>
<proteinExistence type="inferred from homology"/>
<keyword evidence="6 7" id="KW-0057">Aromatic amino acid biosynthesis</keyword>
<name>A0ABW5QXI5_9BACL</name>
<comment type="subunit">
    <text evidence="7">Monomer.</text>
</comment>
<feature type="binding site" evidence="7">
    <location>
        <position position="140"/>
    </location>
    <ligand>
        <name>substrate</name>
    </ligand>
</feature>
<organism evidence="8 9">
    <name type="scientific">Paenibacillus thailandensis</name>
    <dbReference type="NCBI Taxonomy" id="393250"/>
    <lineage>
        <taxon>Bacteria</taxon>
        <taxon>Bacillati</taxon>
        <taxon>Bacillota</taxon>
        <taxon>Bacilli</taxon>
        <taxon>Bacillales</taxon>
        <taxon>Paenibacillaceae</taxon>
        <taxon>Paenibacillus</taxon>
    </lineage>
</organism>
<comment type="similarity">
    <text evidence="7">Belongs to the shikimate kinase family.</text>
</comment>
<dbReference type="PANTHER" id="PTHR21087">
    <property type="entry name" value="SHIKIMATE KINASE"/>
    <property type="match status" value="1"/>
</dbReference>
<keyword evidence="3 7" id="KW-0547">Nucleotide-binding</keyword>
<keyword evidence="9" id="KW-1185">Reference proteome</keyword>
<dbReference type="SUPFAM" id="SSF52540">
    <property type="entry name" value="P-loop containing nucleoside triphosphate hydrolases"/>
    <property type="match status" value="1"/>
</dbReference>
<dbReference type="PRINTS" id="PR01100">
    <property type="entry name" value="SHIKIMTKNASE"/>
</dbReference>